<organism evidence="4 5">
    <name type="scientific">Cryobacterium gelidum</name>
    <dbReference type="NCBI Taxonomy" id="1259164"/>
    <lineage>
        <taxon>Bacteria</taxon>
        <taxon>Bacillati</taxon>
        <taxon>Actinomycetota</taxon>
        <taxon>Actinomycetes</taxon>
        <taxon>Micrococcales</taxon>
        <taxon>Microbacteriaceae</taxon>
        <taxon>Cryobacterium</taxon>
    </lineage>
</organism>
<evidence type="ECO:0000256" key="1">
    <source>
        <dbReference type="ARBA" id="ARBA00022679"/>
    </source>
</evidence>
<evidence type="ECO:0000313" key="4">
    <source>
        <dbReference type="EMBL" id="TFD73487.1"/>
    </source>
</evidence>
<dbReference type="RefSeq" id="WP_134550120.1">
    <property type="nucleotide sequence ID" value="NZ_SOHL01000003.1"/>
</dbReference>
<keyword evidence="1" id="KW-0808">Transferase</keyword>
<dbReference type="Pfam" id="PF07804">
    <property type="entry name" value="HipA_C"/>
    <property type="match status" value="1"/>
</dbReference>
<accession>A0A4R9B1P7</accession>
<dbReference type="Proteomes" id="UP000297983">
    <property type="component" value="Unassembled WGS sequence"/>
</dbReference>
<proteinExistence type="predicted"/>
<dbReference type="InterPro" id="IPR012893">
    <property type="entry name" value="HipA-like_C"/>
</dbReference>
<evidence type="ECO:0000313" key="5">
    <source>
        <dbReference type="Proteomes" id="UP000297983"/>
    </source>
</evidence>
<keyword evidence="2" id="KW-0418">Kinase</keyword>
<dbReference type="AlphaFoldDB" id="A0A4R9B1P7"/>
<keyword evidence="5" id="KW-1185">Reference proteome</keyword>
<sequence length="130" mass="14357">MTIECRLARAGFTLTRDYPVPLDDDHTKNHSFLMDSDGAWSLSSAYDVTHAYNPKSIWTSQHLMSVNGKFSDAEFKDFVVVSERHGFERATSIIAEVNDAVASWSEHAAEAGIPAAAQAEVAADLRSIRR</sequence>
<evidence type="ECO:0000256" key="2">
    <source>
        <dbReference type="ARBA" id="ARBA00022777"/>
    </source>
</evidence>
<reference evidence="4 5" key="1">
    <citation type="submission" date="2019-03" db="EMBL/GenBank/DDBJ databases">
        <title>Genomics of glacier-inhabiting Cryobacterium strains.</title>
        <authorList>
            <person name="Liu Q."/>
            <person name="Xin Y.-H."/>
        </authorList>
    </citation>
    <scope>NUCLEOTIDE SEQUENCE [LARGE SCALE GENOMIC DNA]</scope>
    <source>
        <strain evidence="4 5">Hz16</strain>
    </source>
</reference>
<dbReference type="EMBL" id="SOHL01000003">
    <property type="protein sequence ID" value="TFD73487.1"/>
    <property type="molecule type" value="Genomic_DNA"/>
</dbReference>
<dbReference type="GO" id="GO:0016301">
    <property type="term" value="F:kinase activity"/>
    <property type="evidence" value="ECO:0007669"/>
    <property type="project" value="UniProtKB-KW"/>
</dbReference>
<feature type="domain" description="HipA-like C-terminal" evidence="3">
    <location>
        <begin position="23"/>
        <end position="104"/>
    </location>
</feature>
<name>A0A4R9B1P7_9MICO</name>
<protein>
    <submittedName>
        <fullName evidence="4">HipA domain-containing protein</fullName>
    </submittedName>
</protein>
<evidence type="ECO:0000259" key="3">
    <source>
        <dbReference type="Pfam" id="PF07804"/>
    </source>
</evidence>
<gene>
    <name evidence="4" type="ORF">E3T50_00610</name>
</gene>
<comment type="caution">
    <text evidence="4">The sequence shown here is derived from an EMBL/GenBank/DDBJ whole genome shotgun (WGS) entry which is preliminary data.</text>
</comment>